<dbReference type="SUPFAM" id="SSF54897">
    <property type="entry name" value="Protease propeptides/inhibitors"/>
    <property type="match status" value="1"/>
</dbReference>
<feature type="chain" id="PRO_5034917090" description="Peptidase S8/S53 domain-containing protein" evidence="8">
    <location>
        <begin position="16"/>
        <end position="392"/>
    </location>
</feature>
<accession>A0A8H7K3A2</accession>
<keyword evidence="4 6" id="KW-0378">Hydrolase</keyword>
<proteinExistence type="inferred from homology"/>
<dbReference type="PRINTS" id="PR00723">
    <property type="entry name" value="SUBTILISIN"/>
</dbReference>
<dbReference type="Pfam" id="PF05922">
    <property type="entry name" value="Inhibitor_I9"/>
    <property type="match status" value="1"/>
</dbReference>
<dbReference type="InterPro" id="IPR036852">
    <property type="entry name" value="Peptidase_S8/S53_dom_sf"/>
</dbReference>
<dbReference type="InterPro" id="IPR037045">
    <property type="entry name" value="S8pro/Inhibitor_I9_sf"/>
</dbReference>
<dbReference type="InterPro" id="IPR050131">
    <property type="entry name" value="Peptidase_S8_subtilisin-like"/>
</dbReference>
<feature type="active site" description="Charge relay system" evidence="6">
    <location>
        <position position="327"/>
    </location>
</feature>
<dbReference type="Gene3D" id="3.30.70.80">
    <property type="entry name" value="Peptidase S8 propeptide/proteinase inhibitor I9"/>
    <property type="match status" value="1"/>
</dbReference>
<dbReference type="EMBL" id="JADCTT010000012">
    <property type="protein sequence ID" value="KAF9745744.1"/>
    <property type="molecule type" value="Genomic_DNA"/>
</dbReference>
<evidence type="ECO:0000256" key="2">
    <source>
        <dbReference type="ARBA" id="ARBA00022670"/>
    </source>
</evidence>
<dbReference type="PANTHER" id="PTHR43806:SF58">
    <property type="entry name" value="ALKALINE PROTEASE 1-RELATED"/>
    <property type="match status" value="1"/>
</dbReference>
<dbReference type="InterPro" id="IPR015500">
    <property type="entry name" value="Peptidase_S8_subtilisin-rel"/>
</dbReference>
<feature type="domain" description="Peptidase S8/S53" evidence="9">
    <location>
        <begin position="138"/>
        <end position="331"/>
    </location>
</feature>
<comment type="similarity">
    <text evidence="1 6">Belongs to the peptidase S8 family.</text>
</comment>
<evidence type="ECO:0000256" key="5">
    <source>
        <dbReference type="ARBA" id="ARBA00022825"/>
    </source>
</evidence>
<dbReference type="PROSITE" id="PS51892">
    <property type="entry name" value="SUBTILASE"/>
    <property type="match status" value="1"/>
</dbReference>
<feature type="signal peptide" evidence="8">
    <location>
        <begin position="1"/>
        <end position="15"/>
    </location>
</feature>
<evidence type="ECO:0000256" key="3">
    <source>
        <dbReference type="ARBA" id="ARBA00022729"/>
    </source>
</evidence>
<organism evidence="11 12">
    <name type="scientific">Bionectria ochroleuca</name>
    <name type="common">Gliocladium roseum</name>
    <dbReference type="NCBI Taxonomy" id="29856"/>
    <lineage>
        <taxon>Eukaryota</taxon>
        <taxon>Fungi</taxon>
        <taxon>Dikarya</taxon>
        <taxon>Ascomycota</taxon>
        <taxon>Pezizomycotina</taxon>
        <taxon>Sordariomycetes</taxon>
        <taxon>Hypocreomycetidae</taxon>
        <taxon>Hypocreales</taxon>
        <taxon>Bionectriaceae</taxon>
        <taxon>Clonostachys</taxon>
    </lineage>
</organism>
<feature type="compositionally biased region" description="Basic and acidic residues" evidence="7">
    <location>
        <begin position="383"/>
        <end position="392"/>
    </location>
</feature>
<evidence type="ECO:0008006" key="13">
    <source>
        <dbReference type="Google" id="ProtNLM"/>
    </source>
</evidence>
<dbReference type="GO" id="GO:0004252">
    <property type="term" value="F:serine-type endopeptidase activity"/>
    <property type="evidence" value="ECO:0007669"/>
    <property type="project" value="UniProtKB-UniRule"/>
</dbReference>
<dbReference type="CDD" id="cd04077">
    <property type="entry name" value="Peptidases_S8_PCSK9_ProteinaseK_like"/>
    <property type="match status" value="1"/>
</dbReference>
<gene>
    <name evidence="11" type="ORF">IM811_004045</name>
</gene>
<reference evidence="11" key="1">
    <citation type="submission" date="2020-10" db="EMBL/GenBank/DDBJ databases">
        <title>High-Quality Genome Resource of Clonostachys rosea strain S41 by Oxford Nanopore Long-Read Sequencing.</title>
        <authorList>
            <person name="Wang H."/>
        </authorList>
    </citation>
    <scope>NUCLEOTIDE SEQUENCE</scope>
    <source>
        <strain evidence="11">S41</strain>
    </source>
</reference>
<feature type="active site" description="Charge relay system" evidence="6">
    <location>
        <position position="172"/>
    </location>
</feature>
<evidence type="ECO:0000313" key="12">
    <source>
        <dbReference type="Proteomes" id="UP000616885"/>
    </source>
</evidence>
<keyword evidence="5 6" id="KW-0720">Serine protease</keyword>
<dbReference type="PROSITE" id="PS00136">
    <property type="entry name" value="SUBTILASE_ASP"/>
    <property type="match status" value="1"/>
</dbReference>
<dbReference type="Proteomes" id="UP000616885">
    <property type="component" value="Unassembled WGS sequence"/>
</dbReference>
<evidence type="ECO:0000256" key="4">
    <source>
        <dbReference type="ARBA" id="ARBA00022801"/>
    </source>
</evidence>
<evidence type="ECO:0000256" key="8">
    <source>
        <dbReference type="SAM" id="SignalP"/>
    </source>
</evidence>
<dbReference type="GO" id="GO:0006508">
    <property type="term" value="P:proteolysis"/>
    <property type="evidence" value="ECO:0007669"/>
    <property type="project" value="UniProtKB-KW"/>
</dbReference>
<protein>
    <recommendedName>
        <fullName evidence="13">Peptidase S8/S53 domain-containing protein</fullName>
    </recommendedName>
</protein>
<evidence type="ECO:0000256" key="1">
    <source>
        <dbReference type="ARBA" id="ARBA00011073"/>
    </source>
</evidence>
<evidence type="ECO:0000259" key="9">
    <source>
        <dbReference type="Pfam" id="PF00082"/>
    </source>
</evidence>
<dbReference type="Gene3D" id="3.40.50.200">
    <property type="entry name" value="Peptidase S8/S53 domain"/>
    <property type="match status" value="1"/>
</dbReference>
<dbReference type="SUPFAM" id="SSF52743">
    <property type="entry name" value="Subtilisin-like"/>
    <property type="match status" value="1"/>
</dbReference>
<dbReference type="FunFam" id="3.40.50.200:FF:000014">
    <property type="entry name" value="Proteinase K"/>
    <property type="match status" value="1"/>
</dbReference>
<evidence type="ECO:0000256" key="7">
    <source>
        <dbReference type="SAM" id="MobiDB-lite"/>
    </source>
</evidence>
<keyword evidence="2 6" id="KW-0645">Protease</keyword>
<dbReference type="PROSITE" id="PS00137">
    <property type="entry name" value="SUBTILASE_HIS"/>
    <property type="match status" value="1"/>
</dbReference>
<dbReference type="PANTHER" id="PTHR43806">
    <property type="entry name" value="PEPTIDASE S8"/>
    <property type="match status" value="1"/>
</dbReference>
<dbReference type="InterPro" id="IPR034193">
    <property type="entry name" value="PCSK9_ProteinaseK-like"/>
</dbReference>
<name>A0A8H7K3A2_BIOOC</name>
<dbReference type="InterPro" id="IPR010259">
    <property type="entry name" value="S8pro/Inhibitor_I9"/>
</dbReference>
<feature type="region of interest" description="Disordered" evidence="7">
    <location>
        <begin position="326"/>
        <end position="392"/>
    </location>
</feature>
<dbReference type="InterPro" id="IPR000209">
    <property type="entry name" value="Peptidase_S8/S53_dom"/>
</dbReference>
<evidence type="ECO:0000259" key="10">
    <source>
        <dbReference type="Pfam" id="PF05922"/>
    </source>
</evidence>
<evidence type="ECO:0000256" key="6">
    <source>
        <dbReference type="PROSITE-ProRule" id="PRU01240"/>
    </source>
</evidence>
<dbReference type="Pfam" id="PF00082">
    <property type="entry name" value="Peptidase_S8"/>
    <property type="match status" value="1"/>
</dbReference>
<evidence type="ECO:0000313" key="11">
    <source>
        <dbReference type="EMBL" id="KAF9745744.1"/>
    </source>
</evidence>
<dbReference type="InterPro" id="IPR023827">
    <property type="entry name" value="Peptidase_S8_Asp-AS"/>
</dbReference>
<comment type="caution">
    <text evidence="11">The sequence shown here is derived from an EMBL/GenBank/DDBJ whole genome shotgun (WGS) entry which is preliminary data.</text>
</comment>
<feature type="compositionally biased region" description="Low complexity" evidence="7">
    <location>
        <begin position="329"/>
        <end position="344"/>
    </location>
</feature>
<feature type="domain" description="Inhibitor I9" evidence="10">
    <location>
        <begin position="56"/>
        <end position="101"/>
    </location>
</feature>
<sequence length="392" mass="39266">MRVSALLSILPLVAAAPAKREEVAPLHVPRDVEVIPGKYIVKLKEGVVSISSTISSIEAKPDFEYEGGFQGFAGALTEAEVQALRESPEVEYVEQDAIVSISATQTGAPWGIARLSNTNTGSTTYTYDDSAGDGTCAFIIDTGIYTSHTDFGGRASFAANYVDSSSTDGNGHGTHVAGTVGGTTYGVAKKTKLYAVKVLDSGGSGTTSGVIAGMNYVTNSASTYSCPKGVVVNMSLGGGYSASLNTAANNIVSAGYFLAVAAGNSAANAANYSPASAASACTVGATTSSDALASYSNYGSIVDVLAPGSSVLSAYNNGGTATLSGTSMASPTSLVSVPTTSASAAPPPAPCAPTSSAPASPAGSPASPAEPPTSLPTLCKYPSSRDRFLTNH</sequence>
<dbReference type="AlphaFoldDB" id="A0A8H7K3A2"/>
<keyword evidence="3 8" id="KW-0732">Signal</keyword>
<feature type="active site" description="Charge relay system" evidence="6">
    <location>
        <position position="141"/>
    </location>
</feature>
<dbReference type="GO" id="GO:0005576">
    <property type="term" value="C:extracellular region"/>
    <property type="evidence" value="ECO:0007669"/>
    <property type="project" value="UniProtKB-ARBA"/>
</dbReference>
<dbReference type="InterPro" id="IPR022398">
    <property type="entry name" value="Peptidase_S8_His-AS"/>
</dbReference>
<feature type="compositionally biased region" description="Low complexity" evidence="7">
    <location>
        <begin position="352"/>
        <end position="367"/>
    </location>
</feature>